<dbReference type="PANTHER" id="PTHR43820">
    <property type="entry name" value="HIGH-AFFINITY BRANCHED-CHAIN AMINO ACID TRANSPORT ATP-BINDING PROTEIN LIVF"/>
    <property type="match status" value="1"/>
</dbReference>
<dbReference type="GO" id="GO:0005524">
    <property type="term" value="F:ATP binding"/>
    <property type="evidence" value="ECO:0007669"/>
    <property type="project" value="UniProtKB-KW"/>
</dbReference>
<dbReference type="SMART" id="SM00382">
    <property type="entry name" value="AAA"/>
    <property type="match status" value="1"/>
</dbReference>
<dbReference type="InterPro" id="IPR017871">
    <property type="entry name" value="ABC_transporter-like_CS"/>
</dbReference>
<reference evidence="7 8" key="1">
    <citation type="submission" date="2022-10" db="EMBL/GenBank/DDBJ databases">
        <title>Pararhodobacter sp. nov., isolated from marine algae.</title>
        <authorList>
            <person name="Choi B.J."/>
            <person name="Kim J.M."/>
            <person name="Lee J.K."/>
            <person name="Choi D.G."/>
            <person name="Jeon C.O."/>
        </authorList>
    </citation>
    <scope>NUCLEOTIDE SEQUENCE [LARGE SCALE GENOMIC DNA]</scope>
    <source>
        <strain evidence="7 8">ZQ420</strain>
    </source>
</reference>
<keyword evidence="3" id="KW-0547">Nucleotide-binding</keyword>
<comment type="caution">
    <text evidence="7">The sequence shown here is derived from an EMBL/GenBank/DDBJ whole genome shotgun (WGS) entry which is preliminary data.</text>
</comment>
<dbReference type="InterPro" id="IPR027417">
    <property type="entry name" value="P-loop_NTPase"/>
</dbReference>
<evidence type="ECO:0000256" key="5">
    <source>
        <dbReference type="ARBA" id="ARBA00022970"/>
    </source>
</evidence>
<evidence type="ECO:0000313" key="8">
    <source>
        <dbReference type="Proteomes" id="UP001208938"/>
    </source>
</evidence>
<dbReference type="Pfam" id="PF00005">
    <property type="entry name" value="ABC_tran"/>
    <property type="match status" value="1"/>
</dbReference>
<evidence type="ECO:0000313" key="7">
    <source>
        <dbReference type="EMBL" id="MCW1933570.1"/>
    </source>
</evidence>
<accession>A0ABT3H1J8</accession>
<dbReference type="InterPro" id="IPR052156">
    <property type="entry name" value="BCAA_Transport_ATP-bd_LivF"/>
</dbReference>
<proteinExistence type="inferred from homology"/>
<sequence>MSDMLLETRALGAGYGPVTVLRDIAVQIPKGQITALIGANGAGKTTLLRAISGLCTTTGDILFDGSPITRLATNRIAARGIAHVPDGRGTLAGLSVEDNLLVGGYLQRGRAARAAGIERIYSHFPKLKQRRQQQAGTLSGGEQQMLAIGRALMQGPRLLMLDEPSFGLAPLIVRELFTIIADINRTEGLSILLVEQNVHQALSMSERAILIEHGQVARSGPSAEFLGNDDIRRAYLGS</sequence>
<dbReference type="PROSITE" id="PS50893">
    <property type="entry name" value="ABC_TRANSPORTER_2"/>
    <property type="match status" value="1"/>
</dbReference>
<dbReference type="CDD" id="cd03224">
    <property type="entry name" value="ABC_TM1139_LivF_branched"/>
    <property type="match status" value="1"/>
</dbReference>
<dbReference type="SUPFAM" id="SSF52540">
    <property type="entry name" value="P-loop containing nucleoside triphosphate hydrolases"/>
    <property type="match status" value="1"/>
</dbReference>
<comment type="similarity">
    <text evidence="1">Belongs to the ABC transporter superfamily.</text>
</comment>
<evidence type="ECO:0000256" key="1">
    <source>
        <dbReference type="ARBA" id="ARBA00005417"/>
    </source>
</evidence>
<dbReference type="InterPro" id="IPR003593">
    <property type="entry name" value="AAA+_ATPase"/>
</dbReference>
<dbReference type="Proteomes" id="UP001208938">
    <property type="component" value="Unassembled WGS sequence"/>
</dbReference>
<keyword evidence="8" id="KW-1185">Reference proteome</keyword>
<dbReference type="PANTHER" id="PTHR43820:SF4">
    <property type="entry name" value="HIGH-AFFINITY BRANCHED-CHAIN AMINO ACID TRANSPORT ATP-BINDING PROTEIN LIVF"/>
    <property type="match status" value="1"/>
</dbReference>
<keyword evidence="5" id="KW-0029">Amino-acid transport</keyword>
<feature type="domain" description="ABC transporter" evidence="6">
    <location>
        <begin position="6"/>
        <end position="238"/>
    </location>
</feature>
<dbReference type="PROSITE" id="PS00211">
    <property type="entry name" value="ABC_TRANSPORTER_1"/>
    <property type="match status" value="1"/>
</dbReference>
<gene>
    <name evidence="7" type="ORF">OKW52_15225</name>
</gene>
<evidence type="ECO:0000256" key="4">
    <source>
        <dbReference type="ARBA" id="ARBA00022840"/>
    </source>
</evidence>
<evidence type="ECO:0000256" key="3">
    <source>
        <dbReference type="ARBA" id="ARBA00022741"/>
    </source>
</evidence>
<dbReference type="RefSeq" id="WP_264506463.1">
    <property type="nucleotide sequence ID" value="NZ_JAPDFL010000001.1"/>
</dbReference>
<dbReference type="InterPro" id="IPR003439">
    <property type="entry name" value="ABC_transporter-like_ATP-bd"/>
</dbReference>
<keyword evidence="4 7" id="KW-0067">ATP-binding</keyword>
<name>A0ABT3H1J8_9RHOB</name>
<dbReference type="EMBL" id="JAPDFL010000001">
    <property type="protein sequence ID" value="MCW1933570.1"/>
    <property type="molecule type" value="Genomic_DNA"/>
</dbReference>
<keyword evidence="2" id="KW-0813">Transport</keyword>
<dbReference type="Gene3D" id="3.40.50.300">
    <property type="entry name" value="P-loop containing nucleotide triphosphate hydrolases"/>
    <property type="match status" value="1"/>
</dbReference>
<evidence type="ECO:0000256" key="2">
    <source>
        <dbReference type="ARBA" id="ARBA00022448"/>
    </source>
</evidence>
<protein>
    <submittedName>
        <fullName evidence="7">ABC transporter ATP-binding protein</fullName>
    </submittedName>
</protein>
<evidence type="ECO:0000259" key="6">
    <source>
        <dbReference type="PROSITE" id="PS50893"/>
    </source>
</evidence>
<organism evidence="7 8">
    <name type="scientific">Pararhodobacter zhoushanensis</name>
    <dbReference type="NCBI Taxonomy" id="2479545"/>
    <lineage>
        <taxon>Bacteria</taxon>
        <taxon>Pseudomonadati</taxon>
        <taxon>Pseudomonadota</taxon>
        <taxon>Alphaproteobacteria</taxon>
        <taxon>Rhodobacterales</taxon>
        <taxon>Paracoccaceae</taxon>
        <taxon>Pararhodobacter</taxon>
    </lineage>
</organism>